<comment type="caution">
    <text evidence="3">The sequence shown here is derived from an EMBL/GenBank/DDBJ whole genome shotgun (WGS) entry which is preliminary data.</text>
</comment>
<dbReference type="InterPro" id="IPR036661">
    <property type="entry name" value="Luciferase-like_sf"/>
</dbReference>
<organism evidence="3 4">
    <name type="scientific">Parahaliea mediterranea</name>
    <dbReference type="NCBI Taxonomy" id="651086"/>
    <lineage>
        <taxon>Bacteria</taxon>
        <taxon>Pseudomonadati</taxon>
        <taxon>Pseudomonadota</taxon>
        <taxon>Gammaproteobacteria</taxon>
        <taxon>Cellvibrionales</taxon>
        <taxon>Halieaceae</taxon>
        <taxon>Parahaliea</taxon>
    </lineage>
</organism>
<evidence type="ECO:0000313" key="4">
    <source>
        <dbReference type="Proteomes" id="UP000664303"/>
    </source>
</evidence>
<dbReference type="InterPro" id="IPR019949">
    <property type="entry name" value="CmoO-like"/>
</dbReference>
<dbReference type="PANTHER" id="PTHR30137">
    <property type="entry name" value="LUCIFERASE-LIKE MONOOXYGENASE"/>
    <property type="match status" value="1"/>
</dbReference>
<dbReference type="GO" id="GO:0005829">
    <property type="term" value="C:cytosol"/>
    <property type="evidence" value="ECO:0007669"/>
    <property type="project" value="TreeGrafter"/>
</dbReference>
<feature type="domain" description="Luciferase-like" evidence="2">
    <location>
        <begin position="1"/>
        <end position="296"/>
    </location>
</feature>
<accession>A0A939IJY8</accession>
<dbReference type="InterPro" id="IPR011251">
    <property type="entry name" value="Luciferase-like_dom"/>
</dbReference>
<dbReference type="RefSeq" id="WP_206561634.1">
    <property type="nucleotide sequence ID" value="NZ_JAFKCZ010000012.1"/>
</dbReference>
<evidence type="ECO:0000256" key="1">
    <source>
        <dbReference type="ARBA" id="ARBA00007789"/>
    </source>
</evidence>
<comment type="similarity">
    <text evidence="1">To bacterial alkanal monooxygenase alpha and beta chains.</text>
</comment>
<dbReference type="SUPFAM" id="SSF51679">
    <property type="entry name" value="Bacterial luciferase-like"/>
    <property type="match status" value="1"/>
</dbReference>
<proteinExistence type="predicted"/>
<dbReference type="Proteomes" id="UP000664303">
    <property type="component" value="Unassembled WGS sequence"/>
</dbReference>
<dbReference type="GO" id="GO:0016705">
    <property type="term" value="F:oxidoreductase activity, acting on paired donors, with incorporation or reduction of molecular oxygen"/>
    <property type="evidence" value="ECO:0007669"/>
    <property type="project" value="InterPro"/>
</dbReference>
<dbReference type="Pfam" id="PF00296">
    <property type="entry name" value="Bac_luciferase"/>
    <property type="match status" value="1"/>
</dbReference>
<evidence type="ECO:0000259" key="2">
    <source>
        <dbReference type="Pfam" id="PF00296"/>
    </source>
</evidence>
<dbReference type="InterPro" id="IPR050766">
    <property type="entry name" value="Bact_Lucif_Oxidored"/>
</dbReference>
<name>A0A939IJY8_9GAMM</name>
<dbReference type="AlphaFoldDB" id="A0A939IJY8"/>
<sequence>MKLSVLDQSLARSADEPDVALQESLDMARWCEALGYERFWVSEHHAFPAVAGSAPEVLLAALGAATLRIRLGSGGIMLPHYSPYKVAECFSLLANLYPGRIDLGVGRAPGADMATAVALATDGRPKFERFPELVTRLDDYLRNPAARPLVSPRPPADLPLWMLGSSPDSALLAAERGLPYNLGLFINPQAAPELVHLYRARFRPSARLGAPYAIITTSVFCADDEPRARALQLTYDLNLYRFVTDQSIGRSLTPGEALDYPLGPREQAFIASRGSNRAVGTPGQVRGQLEALAERFAADEIMAVSNMYYLEDRKRSFELLMDAFK</sequence>
<protein>
    <submittedName>
        <fullName evidence="3">LLM class flavin-dependent oxidoreductase</fullName>
    </submittedName>
</protein>
<dbReference type="EMBL" id="JAFKCZ010000012">
    <property type="protein sequence ID" value="MBN7798194.1"/>
    <property type="molecule type" value="Genomic_DNA"/>
</dbReference>
<dbReference type="NCBIfam" id="TIGR03558">
    <property type="entry name" value="oxido_grp_1"/>
    <property type="match status" value="1"/>
</dbReference>
<keyword evidence="4" id="KW-1185">Reference proteome</keyword>
<evidence type="ECO:0000313" key="3">
    <source>
        <dbReference type="EMBL" id="MBN7798194.1"/>
    </source>
</evidence>
<reference evidence="3" key="1">
    <citation type="submission" date="2021-02" db="EMBL/GenBank/DDBJ databases">
        <title>PHA producing bacteria isolated from coastal sediment in Guangdong, Shenzhen.</title>
        <authorList>
            <person name="Zheng W."/>
            <person name="Yu S."/>
            <person name="Huang Y."/>
        </authorList>
    </citation>
    <scope>NUCLEOTIDE SEQUENCE</scope>
    <source>
        <strain evidence="3">TN14-10</strain>
    </source>
</reference>
<dbReference type="CDD" id="cd00347">
    <property type="entry name" value="Flavin_utilizing_monoxygenases"/>
    <property type="match status" value="1"/>
</dbReference>
<dbReference type="Gene3D" id="3.20.20.30">
    <property type="entry name" value="Luciferase-like domain"/>
    <property type="match status" value="1"/>
</dbReference>
<gene>
    <name evidence="3" type="ORF">JYP50_16410</name>
</gene>
<dbReference type="PANTHER" id="PTHR30137:SF6">
    <property type="entry name" value="LUCIFERASE-LIKE MONOOXYGENASE"/>
    <property type="match status" value="1"/>
</dbReference>